<dbReference type="GeneID" id="9698173"/>
<dbReference type="VEuPathDB" id="MicrosporidiaDB:Eint_080530"/>
<evidence type="ECO:0000313" key="2">
    <source>
        <dbReference type="EMBL" id="ADM11988.1"/>
    </source>
</evidence>
<feature type="coiled-coil region" evidence="1">
    <location>
        <begin position="1"/>
        <end position="56"/>
    </location>
</feature>
<dbReference type="PANTHER" id="PTHR13520:SF0">
    <property type="entry name" value="RAD50-INTERACTING PROTEIN 1"/>
    <property type="match status" value="1"/>
</dbReference>
<dbReference type="GO" id="GO:0006888">
    <property type="term" value="P:endoplasmic reticulum to Golgi vesicle-mediated transport"/>
    <property type="evidence" value="ECO:0007669"/>
    <property type="project" value="InterPro"/>
</dbReference>
<dbReference type="Proteomes" id="UP000002313">
    <property type="component" value="Chromosome VIII"/>
</dbReference>
<dbReference type="Pfam" id="PF04437">
    <property type="entry name" value="RINT1_TIP1"/>
    <property type="match status" value="1"/>
</dbReference>
<keyword evidence="1" id="KW-0175">Coiled coil</keyword>
<dbReference type="KEGG" id="ein:Eint_080530"/>
<protein>
    <recommendedName>
        <fullName evidence="4">Exocyst complex component Sec3 C-terminal domain-containing protein</fullName>
    </recommendedName>
</protein>
<sequence length="584" mass="69768">MDVLLKKKDHLEYRLEQFKQKENDRIEYRNQLLEQAQKERSAIEALEKEINGMVSALLEKKEGFMELKDKVSKYRKDVLRSIKGEFESLYREIFEEASRIHPSTSFAAFEEFTKIKGLIKRNVFRNLGRRLERFYAEEKGKLREYILSQMEKKLQDKQKMHEFVFNMKFLRKYEEYFCEDTMIDFLYERISKGFEYHFMSNRDTNRLDKPEWFLDFILLKLRESRGILDIYLELSKKNKRDGEGNGEFRDLVVRTGNLIKEKIEEISGSSSKQKRNLALHLGTQVMKFRYEVYHSYNIVLEFPSLGSVLCQEQKKYVRERLVKIHEARHVKWFGGYKELSRECLLYIYRFRTLDPVFGMEDAIKIIVDYNRVFLESLRYINRQEVRVLCWVYSEFERLKTFLLEQESEVVFDSRLSIENKTMVVKEEGGNPQDMLHEAVTGSLERISDFNSENLKLIMSLAMNDTAERLRPIRKFFHDPGMVFRNLVVDVERCLEDYKECLSYNAIKHSVKEKIDGFVLEEIVLKHRLESSEYFELVGMVKKLKEVFEGEEWKSEMGLRCVRDIFEGREPGDGPLSKMVQGLYE</sequence>
<dbReference type="InterPro" id="IPR007528">
    <property type="entry name" value="RINT1_Tip20"/>
</dbReference>
<dbReference type="EMBL" id="CP001949">
    <property type="protein sequence ID" value="ADM11988.1"/>
    <property type="molecule type" value="Genomic_DNA"/>
</dbReference>
<dbReference type="OrthoDB" id="2189254at2759"/>
<evidence type="ECO:0000256" key="1">
    <source>
        <dbReference type="SAM" id="Coils"/>
    </source>
</evidence>
<accession>E0S8J4</accession>
<dbReference type="AlphaFoldDB" id="E0S8J4"/>
<dbReference type="PROSITE" id="PS51386">
    <property type="entry name" value="RINT1_TIP20"/>
    <property type="match status" value="1"/>
</dbReference>
<evidence type="ECO:0000313" key="3">
    <source>
        <dbReference type="Proteomes" id="UP000002313"/>
    </source>
</evidence>
<dbReference type="GO" id="GO:0060628">
    <property type="term" value="P:regulation of ER to Golgi vesicle-mediated transport"/>
    <property type="evidence" value="ECO:0007669"/>
    <property type="project" value="TreeGrafter"/>
</dbReference>
<reference evidence="2 3" key="2">
    <citation type="journal article" date="2012" name="Proc. Natl. Acad. Sci. U.S.A.">
        <title>Gain and loss of multiple functionally related, horizontally transferred genes in the reduced genomes of two microsporidian parasites.</title>
        <authorList>
            <person name="Pombert J.-F."/>
            <person name="Selman M."/>
            <person name="Burki F."/>
            <person name="Bardell F.T."/>
            <person name="Farinelli L."/>
            <person name="Solter L.F."/>
            <person name="Whitman D.W."/>
            <person name="Weiss L.M."/>
            <person name="Corradi N."/>
            <person name="Keeling P.J."/>
        </authorList>
    </citation>
    <scope>NUCLEOTIDE SEQUENCE [LARGE SCALE GENOMIC DNA]</scope>
    <source>
        <strain evidence="2 3">ATCC 50506</strain>
    </source>
</reference>
<name>E0S8J4_ENCIT</name>
<dbReference type="GO" id="GO:0070939">
    <property type="term" value="C:Dsl1/NZR complex"/>
    <property type="evidence" value="ECO:0007669"/>
    <property type="project" value="InterPro"/>
</dbReference>
<proteinExistence type="predicted"/>
<reference evidence="2 3" key="1">
    <citation type="journal article" date="2010" name="Nat. Commun.">
        <title>The complete sequence of the smallest known nuclear genome from the microsporidian Encephalitozoon intestinalis.</title>
        <authorList>
            <person name="Corradi N."/>
            <person name="Pombert J.-F."/>
            <person name="Farinelli L."/>
            <person name="Didier E.S."/>
            <person name="Keeling P.J."/>
        </authorList>
    </citation>
    <scope>NUCLEOTIDE SEQUENCE [LARGE SCALE GENOMIC DNA]</scope>
    <source>
        <strain evidence="2 3">ATCC 50506</strain>
    </source>
</reference>
<dbReference type="RefSeq" id="XP_003073348.1">
    <property type="nucleotide sequence ID" value="XM_003073302.1"/>
</dbReference>
<dbReference type="GO" id="GO:0006890">
    <property type="term" value="P:retrograde vesicle-mediated transport, Golgi to endoplasmic reticulum"/>
    <property type="evidence" value="ECO:0007669"/>
    <property type="project" value="InterPro"/>
</dbReference>
<organism evidence="2 3">
    <name type="scientific">Encephalitozoon intestinalis (strain ATCC 50506)</name>
    <name type="common">Microsporidian parasite</name>
    <name type="synonym">Septata intestinalis</name>
    <dbReference type="NCBI Taxonomy" id="876142"/>
    <lineage>
        <taxon>Eukaryota</taxon>
        <taxon>Fungi</taxon>
        <taxon>Fungi incertae sedis</taxon>
        <taxon>Microsporidia</taxon>
        <taxon>Unikaryonidae</taxon>
        <taxon>Encephalitozoon</taxon>
    </lineage>
</organism>
<evidence type="ECO:0008006" key="4">
    <source>
        <dbReference type="Google" id="ProtNLM"/>
    </source>
</evidence>
<dbReference type="PANTHER" id="PTHR13520">
    <property type="entry name" value="RAD50-INTERACTING PROTEIN 1 RINT-1"/>
    <property type="match status" value="1"/>
</dbReference>
<gene>
    <name evidence="2" type="ORF">Eint_080530</name>
</gene>
<keyword evidence="3" id="KW-1185">Reference proteome</keyword>
<dbReference type="HOGENOM" id="CLU_035820_0_0_1"/>